<proteinExistence type="predicted"/>
<keyword evidence="1" id="KW-0472">Membrane</keyword>
<feature type="transmembrane region" description="Helical" evidence="1">
    <location>
        <begin position="80"/>
        <end position="98"/>
    </location>
</feature>
<evidence type="ECO:0008006" key="4">
    <source>
        <dbReference type="Google" id="ProtNLM"/>
    </source>
</evidence>
<feature type="transmembrane region" description="Helical" evidence="1">
    <location>
        <begin position="104"/>
        <end position="123"/>
    </location>
</feature>
<protein>
    <recommendedName>
        <fullName evidence="4">Transmembrane protein</fullName>
    </recommendedName>
</protein>
<gene>
    <name evidence="2" type="ORF">MOV92_20310</name>
</gene>
<dbReference type="EMBL" id="CP093547">
    <property type="protein sequence ID" value="UNP28797.1"/>
    <property type="molecule type" value="Genomic_DNA"/>
</dbReference>
<feature type="transmembrane region" description="Helical" evidence="1">
    <location>
        <begin position="52"/>
        <end position="75"/>
    </location>
</feature>
<keyword evidence="3" id="KW-1185">Reference proteome</keyword>
<evidence type="ECO:0000313" key="2">
    <source>
        <dbReference type="EMBL" id="UNP28797.1"/>
    </source>
</evidence>
<reference evidence="2 3" key="1">
    <citation type="submission" date="2022-03" db="EMBL/GenBank/DDBJ databases">
        <title>Complete genome sequence of Lysobacter capsici VKM B-2533 and Lysobacter gummosus 10.1.1, promising sources of lytic agents.</title>
        <authorList>
            <person name="Tarlachkov S.V."/>
            <person name="Kudryakova I.V."/>
            <person name="Afoshin A.S."/>
            <person name="Leontyevskaya E.A."/>
            <person name="Leontyevskaya N.V."/>
        </authorList>
    </citation>
    <scope>NUCLEOTIDE SEQUENCE [LARGE SCALE GENOMIC DNA]</scope>
    <source>
        <strain evidence="2 3">10.1.1</strain>
    </source>
</reference>
<keyword evidence="1" id="KW-0812">Transmembrane</keyword>
<keyword evidence="1" id="KW-1133">Transmembrane helix</keyword>
<evidence type="ECO:0000313" key="3">
    <source>
        <dbReference type="Proteomes" id="UP000829194"/>
    </source>
</evidence>
<feature type="transmembrane region" description="Helical" evidence="1">
    <location>
        <begin position="21"/>
        <end position="40"/>
    </location>
</feature>
<dbReference type="RefSeq" id="WP_148649032.1">
    <property type="nucleotide sequence ID" value="NZ_CP011131.1"/>
</dbReference>
<accession>A0ABY3XCY5</accession>
<evidence type="ECO:0000256" key="1">
    <source>
        <dbReference type="SAM" id="Phobius"/>
    </source>
</evidence>
<organism evidence="2 3">
    <name type="scientific">Lysobacter gummosus</name>
    <dbReference type="NCBI Taxonomy" id="262324"/>
    <lineage>
        <taxon>Bacteria</taxon>
        <taxon>Pseudomonadati</taxon>
        <taxon>Pseudomonadota</taxon>
        <taxon>Gammaproteobacteria</taxon>
        <taxon>Lysobacterales</taxon>
        <taxon>Lysobacteraceae</taxon>
        <taxon>Lysobacter</taxon>
    </lineage>
</organism>
<sequence>MNQDPYRAPSSTVPDSSRSKWSLCVAILAFVQVLLALLGAPSMLEMVSSGDVSMVLFGAYWLATASLLVGGAMLLWRKPLAAMVLCALSALGMSAALIDWRPLLSITGFGIALVGALVALSVIRRGPAAQV</sequence>
<dbReference type="Proteomes" id="UP000829194">
    <property type="component" value="Chromosome"/>
</dbReference>
<name>A0ABY3XCY5_9GAMM</name>